<dbReference type="AlphaFoldDB" id="A0A8S1RS10"/>
<reference evidence="1" key="1">
    <citation type="submission" date="2021-01" db="EMBL/GenBank/DDBJ databases">
        <authorList>
            <consortium name="Genoscope - CEA"/>
            <person name="William W."/>
        </authorList>
    </citation>
    <scope>NUCLEOTIDE SEQUENCE</scope>
</reference>
<dbReference type="PANTHER" id="PTHR21085">
    <property type="entry name" value="CHORISMATE SYNTHASE"/>
    <property type="match status" value="1"/>
</dbReference>
<dbReference type="GO" id="GO:0005829">
    <property type="term" value="C:cytosol"/>
    <property type="evidence" value="ECO:0007669"/>
    <property type="project" value="TreeGrafter"/>
</dbReference>
<sequence length="142" mass="16732">MKIAQIFQHFEQWIPSNFKINQESFQQKLNRIRSGQIYNLRDEKDKAIIVSKLNTQNLTLGSLIMIMVYNEDMRPQYYKQFDQILRLGHLDFTNQMKYDRRAESGEGRSSARETNLRICAEVIAQQFLNQMNISLSPLVLSV</sequence>
<comment type="caution">
    <text evidence="1">The sequence shown here is derived from an EMBL/GenBank/DDBJ whole genome shotgun (WGS) entry which is preliminary data.</text>
</comment>
<organism evidence="1 2">
    <name type="scientific">Paramecium sonneborni</name>
    <dbReference type="NCBI Taxonomy" id="65129"/>
    <lineage>
        <taxon>Eukaryota</taxon>
        <taxon>Sar</taxon>
        <taxon>Alveolata</taxon>
        <taxon>Ciliophora</taxon>
        <taxon>Intramacronucleata</taxon>
        <taxon>Oligohymenophorea</taxon>
        <taxon>Peniculida</taxon>
        <taxon>Parameciidae</taxon>
        <taxon>Paramecium</taxon>
    </lineage>
</organism>
<dbReference type="Pfam" id="PF01264">
    <property type="entry name" value="Chorismate_synt"/>
    <property type="match status" value="1"/>
</dbReference>
<dbReference type="InterPro" id="IPR000453">
    <property type="entry name" value="Chorismate_synth"/>
</dbReference>
<dbReference type="EMBL" id="CAJJDN010000262">
    <property type="protein sequence ID" value="CAD8130100.1"/>
    <property type="molecule type" value="Genomic_DNA"/>
</dbReference>
<dbReference type="PANTHER" id="PTHR21085:SF0">
    <property type="entry name" value="CHORISMATE SYNTHASE"/>
    <property type="match status" value="1"/>
</dbReference>
<gene>
    <name evidence="1" type="ORF">PSON_ATCC_30995.1.T2620017</name>
</gene>
<dbReference type="GO" id="GO:0009423">
    <property type="term" value="P:chorismate biosynthetic process"/>
    <property type="evidence" value="ECO:0007669"/>
    <property type="project" value="TreeGrafter"/>
</dbReference>
<dbReference type="Proteomes" id="UP000692954">
    <property type="component" value="Unassembled WGS sequence"/>
</dbReference>
<dbReference type="GO" id="GO:0009073">
    <property type="term" value="P:aromatic amino acid family biosynthetic process"/>
    <property type="evidence" value="ECO:0007669"/>
    <property type="project" value="InterPro"/>
</dbReference>
<evidence type="ECO:0000313" key="1">
    <source>
        <dbReference type="EMBL" id="CAD8130100.1"/>
    </source>
</evidence>
<accession>A0A8S1RS10</accession>
<name>A0A8S1RS10_9CILI</name>
<dbReference type="GO" id="GO:0004107">
    <property type="term" value="F:chorismate synthase activity"/>
    <property type="evidence" value="ECO:0007669"/>
    <property type="project" value="InterPro"/>
</dbReference>
<dbReference type="OrthoDB" id="1721239at2759"/>
<evidence type="ECO:0000313" key="2">
    <source>
        <dbReference type="Proteomes" id="UP000692954"/>
    </source>
</evidence>
<keyword evidence="2" id="KW-1185">Reference proteome</keyword>
<proteinExistence type="predicted"/>
<protein>
    <submittedName>
        <fullName evidence="1">Uncharacterized protein</fullName>
    </submittedName>
</protein>
<dbReference type="GO" id="GO:0010181">
    <property type="term" value="F:FMN binding"/>
    <property type="evidence" value="ECO:0007669"/>
    <property type="project" value="TreeGrafter"/>
</dbReference>